<dbReference type="EMBL" id="JAANER010000008">
    <property type="protein sequence ID" value="KAG9186893.1"/>
    <property type="molecule type" value="Genomic_DNA"/>
</dbReference>
<evidence type="ECO:0000313" key="4">
    <source>
        <dbReference type="Proteomes" id="UP001199106"/>
    </source>
</evidence>
<dbReference type="InterPro" id="IPR016181">
    <property type="entry name" value="Acyl_CoA_acyltransferase"/>
</dbReference>
<feature type="region of interest" description="Disordered" evidence="1">
    <location>
        <begin position="95"/>
        <end position="127"/>
    </location>
</feature>
<evidence type="ECO:0000256" key="1">
    <source>
        <dbReference type="SAM" id="MobiDB-lite"/>
    </source>
</evidence>
<dbReference type="InterPro" id="IPR052523">
    <property type="entry name" value="Trichothecene_AcTrans"/>
</dbReference>
<dbReference type="Pfam" id="PF00583">
    <property type="entry name" value="Acetyltransf_1"/>
    <property type="match status" value="1"/>
</dbReference>
<comment type="caution">
    <text evidence="3">The sequence shown here is derived from an EMBL/GenBank/DDBJ whole genome shotgun (WGS) entry which is preliminary data.</text>
</comment>
<keyword evidence="4" id="KW-1185">Reference proteome</keyword>
<gene>
    <name evidence="3" type="ORF">G6011_10001</name>
</gene>
<name>A0AAD4FBI2_9PLEO</name>
<dbReference type="AlphaFoldDB" id="A0AAD4FBI2"/>
<proteinExistence type="predicted"/>
<dbReference type="PANTHER" id="PTHR42791">
    <property type="entry name" value="GNAT FAMILY ACETYLTRANSFERASE"/>
    <property type="match status" value="1"/>
</dbReference>
<accession>A0AAD4FBI2</accession>
<dbReference type="SUPFAM" id="SSF55729">
    <property type="entry name" value="Acyl-CoA N-acyltransferases (Nat)"/>
    <property type="match status" value="1"/>
</dbReference>
<dbReference type="PROSITE" id="PS51186">
    <property type="entry name" value="GNAT"/>
    <property type="match status" value="1"/>
</dbReference>
<reference evidence="3" key="1">
    <citation type="submission" date="2021-07" db="EMBL/GenBank/DDBJ databases">
        <title>Genome Resource of American Ginseng Black Spot Pathogen Alternaria panax.</title>
        <authorList>
            <person name="Qiu C."/>
            <person name="Wang W."/>
            <person name="Liu Z."/>
        </authorList>
    </citation>
    <scope>NUCLEOTIDE SEQUENCE</scope>
    <source>
        <strain evidence="3">BNCC115425</strain>
    </source>
</reference>
<sequence length="242" mass="27261">MPLQLHPMTTEDALSWTRVRALAYYGPTHNVIHNGPISETSIHGVANDRKREIKKPNTWHWKVVDTDLEPSCDDRPDNGGCTIAVSVWSMHNIRTGREEEEEEEEEGNNETTSLPAEKADDSPGFLPPELRLDALGSLLGPLRAAQASIMGTSTRYFMLNQLATHPDHQGRGAAKMMLDWGMHKADEEGVMTYLDSTMTARPVYERRGFELVKGLEWDRVPWGGEGRDWHGCMVRPAKRAEE</sequence>
<feature type="domain" description="N-acetyltransferase" evidence="2">
    <location>
        <begin position="91"/>
        <end position="241"/>
    </location>
</feature>
<organism evidence="3 4">
    <name type="scientific">Alternaria panax</name>
    <dbReference type="NCBI Taxonomy" id="48097"/>
    <lineage>
        <taxon>Eukaryota</taxon>
        <taxon>Fungi</taxon>
        <taxon>Dikarya</taxon>
        <taxon>Ascomycota</taxon>
        <taxon>Pezizomycotina</taxon>
        <taxon>Dothideomycetes</taxon>
        <taxon>Pleosporomycetidae</taxon>
        <taxon>Pleosporales</taxon>
        <taxon>Pleosporineae</taxon>
        <taxon>Pleosporaceae</taxon>
        <taxon>Alternaria</taxon>
        <taxon>Alternaria sect. Panax</taxon>
    </lineage>
</organism>
<dbReference type="Gene3D" id="3.40.630.30">
    <property type="match status" value="1"/>
</dbReference>
<dbReference type="InterPro" id="IPR000182">
    <property type="entry name" value="GNAT_dom"/>
</dbReference>
<evidence type="ECO:0000259" key="2">
    <source>
        <dbReference type="PROSITE" id="PS51186"/>
    </source>
</evidence>
<dbReference type="Proteomes" id="UP001199106">
    <property type="component" value="Unassembled WGS sequence"/>
</dbReference>
<dbReference type="PANTHER" id="PTHR42791:SF14">
    <property type="entry name" value="N-ACETYLTRANSFERASE DOMAIN-CONTAINING PROTEIN"/>
    <property type="match status" value="1"/>
</dbReference>
<protein>
    <recommendedName>
        <fullName evidence="2">N-acetyltransferase domain-containing protein</fullName>
    </recommendedName>
</protein>
<evidence type="ECO:0000313" key="3">
    <source>
        <dbReference type="EMBL" id="KAG9186893.1"/>
    </source>
</evidence>
<dbReference type="CDD" id="cd04301">
    <property type="entry name" value="NAT_SF"/>
    <property type="match status" value="1"/>
</dbReference>
<feature type="compositionally biased region" description="Acidic residues" evidence="1">
    <location>
        <begin position="98"/>
        <end position="108"/>
    </location>
</feature>
<dbReference type="GO" id="GO:0016747">
    <property type="term" value="F:acyltransferase activity, transferring groups other than amino-acyl groups"/>
    <property type="evidence" value="ECO:0007669"/>
    <property type="project" value="InterPro"/>
</dbReference>